<dbReference type="EMBL" id="JBIGHZ010000001">
    <property type="protein sequence ID" value="MFG6446906.1"/>
    <property type="molecule type" value="Genomic_DNA"/>
</dbReference>
<dbReference type="InterPro" id="IPR002645">
    <property type="entry name" value="STAS_dom"/>
</dbReference>
<evidence type="ECO:0000313" key="3">
    <source>
        <dbReference type="Proteomes" id="UP001606099"/>
    </source>
</evidence>
<protein>
    <submittedName>
        <fullName evidence="2">STAS domain-containing protein</fullName>
    </submittedName>
</protein>
<dbReference type="SUPFAM" id="SSF52091">
    <property type="entry name" value="SpoIIaa-like"/>
    <property type="match status" value="1"/>
</dbReference>
<dbReference type="RefSeq" id="WP_394458163.1">
    <property type="nucleotide sequence ID" value="NZ_JBIGHZ010000001.1"/>
</dbReference>
<proteinExistence type="predicted"/>
<dbReference type="Proteomes" id="UP001606099">
    <property type="component" value="Unassembled WGS sequence"/>
</dbReference>
<dbReference type="Pfam" id="PF13466">
    <property type="entry name" value="STAS_2"/>
    <property type="match status" value="1"/>
</dbReference>
<gene>
    <name evidence="2" type="ORF">ACG0Z6_01475</name>
</gene>
<organism evidence="2 3">
    <name type="scientific">Roseateles rivi</name>
    <dbReference type="NCBI Taxonomy" id="3299028"/>
    <lineage>
        <taxon>Bacteria</taxon>
        <taxon>Pseudomonadati</taxon>
        <taxon>Pseudomonadota</taxon>
        <taxon>Betaproteobacteria</taxon>
        <taxon>Burkholderiales</taxon>
        <taxon>Sphaerotilaceae</taxon>
        <taxon>Roseateles</taxon>
    </lineage>
</organism>
<comment type="caution">
    <text evidence="2">The sequence shown here is derived from an EMBL/GenBank/DDBJ whole genome shotgun (WGS) entry which is preliminary data.</text>
</comment>
<keyword evidence="3" id="KW-1185">Reference proteome</keyword>
<dbReference type="Gene3D" id="3.30.750.24">
    <property type="entry name" value="STAS domain"/>
    <property type="match status" value="1"/>
</dbReference>
<feature type="domain" description="STAS" evidence="1">
    <location>
        <begin position="27"/>
        <end position="101"/>
    </location>
</feature>
<dbReference type="InterPro" id="IPR036513">
    <property type="entry name" value="STAS_dom_sf"/>
</dbReference>
<dbReference type="InterPro" id="IPR058548">
    <property type="entry name" value="MlaB-like_STAS"/>
</dbReference>
<evidence type="ECO:0000313" key="2">
    <source>
        <dbReference type="EMBL" id="MFG6446906.1"/>
    </source>
</evidence>
<dbReference type="PROSITE" id="PS50801">
    <property type="entry name" value="STAS"/>
    <property type="match status" value="1"/>
</dbReference>
<accession>A0ABW7FRI0</accession>
<name>A0ABW7FRI0_9BURK</name>
<sequence>MTTVTAAALPLPSRLVMDDQPQAWLALEASLRQHLQAQTVSATPVVLDLAPLQQFDSSALSLLLQTQRWCQQQQRQLLLLNAAPRLQELARVYGLQQLLWP</sequence>
<reference evidence="2 3" key="1">
    <citation type="submission" date="2024-08" db="EMBL/GenBank/DDBJ databases">
        <authorList>
            <person name="Lu H."/>
        </authorList>
    </citation>
    <scope>NUCLEOTIDE SEQUENCE [LARGE SCALE GENOMIC DNA]</scope>
    <source>
        <strain evidence="2 3">BYS180W</strain>
    </source>
</reference>
<evidence type="ECO:0000259" key="1">
    <source>
        <dbReference type="PROSITE" id="PS50801"/>
    </source>
</evidence>